<gene>
    <name evidence="1" type="ORF">MUK42_09981</name>
</gene>
<accession>A0A9E7EMP6</accession>
<dbReference type="Proteomes" id="UP001055439">
    <property type="component" value="Chromosome 10"/>
</dbReference>
<evidence type="ECO:0000313" key="2">
    <source>
        <dbReference type="Proteomes" id="UP001055439"/>
    </source>
</evidence>
<name>A0A9E7EMP6_9LILI</name>
<protein>
    <submittedName>
        <fullName evidence="1">Uncharacterized protein</fullName>
    </submittedName>
</protein>
<dbReference type="EMBL" id="CP097503">
    <property type="protein sequence ID" value="URD80334.1"/>
    <property type="molecule type" value="Genomic_DNA"/>
</dbReference>
<evidence type="ECO:0000313" key="1">
    <source>
        <dbReference type="EMBL" id="URD80334.1"/>
    </source>
</evidence>
<dbReference type="AlphaFoldDB" id="A0A9E7EMP6"/>
<organism evidence="1 2">
    <name type="scientific">Musa troglodytarum</name>
    <name type="common">fe'i banana</name>
    <dbReference type="NCBI Taxonomy" id="320322"/>
    <lineage>
        <taxon>Eukaryota</taxon>
        <taxon>Viridiplantae</taxon>
        <taxon>Streptophyta</taxon>
        <taxon>Embryophyta</taxon>
        <taxon>Tracheophyta</taxon>
        <taxon>Spermatophyta</taxon>
        <taxon>Magnoliopsida</taxon>
        <taxon>Liliopsida</taxon>
        <taxon>Zingiberales</taxon>
        <taxon>Musaceae</taxon>
        <taxon>Musa</taxon>
    </lineage>
</organism>
<proteinExistence type="predicted"/>
<sequence>MNGQNEGGSPAFARKSSVFGAFCRRESDCVSYTKQHKLKRNFTSTPSEALNPSLYKCLGTFMKPESHTILTTRSFRGTYM</sequence>
<keyword evidence="2" id="KW-1185">Reference proteome</keyword>
<reference evidence="1" key="1">
    <citation type="submission" date="2022-05" db="EMBL/GenBank/DDBJ databases">
        <title>The Musa troglodytarum L. genome provides insights into the mechanism of non-climacteric behaviour and enrichment of carotenoids.</title>
        <authorList>
            <person name="Wang J."/>
        </authorList>
    </citation>
    <scope>NUCLEOTIDE SEQUENCE</scope>
    <source>
        <tissue evidence="1">Leaf</tissue>
    </source>
</reference>